<dbReference type="InterPro" id="IPR013324">
    <property type="entry name" value="RNA_pol_sigma_r3/r4-like"/>
</dbReference>
<dbReference type="InterPro" id="IPR014284">
    <property type="entry name" value="RNA_pol_sigma-70_dom"/>
</dbReference>
<dbReference type="Pfam" id="PF04542">
    <property type="entry name" value="Sigma70_r2"/>
    <property type="match status" value="1"/>
</dbReference>
<evidence type="ECO:0000256" key="1">
    <source>
        <dbReference type="ARBA" id="ARBA00010641"/>
    </source>
</evidence>
<dbReference type="Gene3D" id="1.10.10.10">
    <property type="entry name" value="Winged helix-like DNA-binding domain superfamily/Winged helix DNA-binding domain"/>
    <property type="match status" value="1"/>
</dbReference>
<evidence type="ECO:0000256" key="2">
    <source>
        <dbReference type="ARBA" id="ARBA00023015"/>
    </source>
</evidence>
<evidence type="ECO:0000259" key="7">
    <source>
        <dbReference type="Pfam" id="PF04542"/>
    </source>
</evidence>
<keyword evidence="5 6" id="KW-0804">Transcription</keyword>
<accession>A0A317KZ34</accession>
<keyword evidence="4 6" id="KW-0238">DNA-binding</keyword>
<dbReference type="Gene3D" id="1.10.1740.10">
    <property type="match status" value="1"/>
</dbReference>
<dbReference type="PANTHER" id="PTHR43133:SF60">
    <property type="entry name" value="RNA POLYMERASE SIGMA FACTOR SIGV"/>
    <property type="match status" value="1"/>
</dbReference>
<dbReference type="OrthoDB" id="9794508at2"/>
<comment type="similarity">
    <text evidence="1 6">Belongs to the sigma-70 factor family. ECF subfamily.</text>
</comment>
<evidence type="ECO:0000256" key="6">
    <source>
        <dbReference type="RuleBase" id="RU000716"/>
    </source>
</evidence>
<feature type="domain" description="RNA polymerase sigma-70 region 2" evidence="7">
    <location>
        <begin position="8"/>
        <end position="75"/>
    </location>
</feature>
<evidence type="ECO:0000256" key="5">
    <source>
        <dbReference type="ARBA" id="ARBA00023163"/>
    </source>
</evidence>
<dbReference type="InterPro" id="IPR036388">
    <property type="entry name" value="WH-like_DNA-bd_sf"/>
</dbReference>
<dbReference type="GO" id="GO:0006352">
    <property type="term" value="P:DNA-templated transcription initiation"/>
    <property type="evidence" value="ECO:0007669"/>
    <property type="project" value="InterPro"/>
</dbReference>
<comment type="caution">
    <text evidence="9">The sequence shown here is derived from an EMBL/GenBank/DDBJ whole genome shotgun (WGS) entry which is preliminary data.</text>
</comment>
<dbReference type="SUPFAM" id="SSF88659">
    <property type="entry name" value="Sigma3 and sigma4 domains of RNA polymerase sigma factors"/>
    <property type="match status" value="1"/>
</dbReference>
<evidence type="ECO:0000256" key="4">
    <source>
        <dbReference type="ARBA" id="ARBA00023125"/>
    </source>
</evidence>
<keyword evidence="10" id="KW-1185">Reference proteome</keyword>
<dbReference type="PANTHER" id="PTHR43133">
    <property type="entry name" value="RNA POLYMERASE ECF-TYPE SIGMA FACTO"/>
    <property type="match status" value="1"/>
</dbReference>
<reference evidence="9 10" key="1">
    <citation type="submission" date="2018-05" db="EMBL/GenBank/DDBJ databases">
        <title>Genomic analysis of Gracilibacillus dipsosauri DD1 reveals novel features of a salt-tolerant amylase.</title>
        <authorList>
            <person name="Deutch C.E."/>
            <person name="Yang S."/>
        </authorList>
    </citation>
    <scope>NUCLEOTIDE SEQUENCE [LARGE SCALE GENOMIC DNA]</scope>
    <source>
        <strain evidence="9 10">DD1</strain>
    </source>
</reference>
<evidence type="ECO:0000313" key="9">
    <source>
        <dbReference type="EMBL" id="PWU68613.1"/>
    </source>
</evidence>
<dbReference type="NCBIfam" id="TIGR02937">
    <property type="entry name" value="sigma70-ECF"/>
    <property type="match status" value="1"/>
</dbReference>
<dbReference type="GO" id="GO:0016987">
    <property type="term" value="F:sigma factor activity"/>
    <property type="evidence" value="ECO:0007669"/>
    <property type="project" value="UniProtKB-KW"/>
</dbReference>
<dbReference type="RefSeq" id="WP_109984241.1">
    <property type="nucleotide sequence ID" value="NZ_QGTD01000008.1"/>
</dbReference>
<proteinExistence type="inferred from homology"/>
<dbReference type="AlphaFoldDB" id="A0A317KZ34"/>
<sequence length="183" mass="22306">MKTTFEQLYDEYHKDLYQYIFYMVKNKEQTEDILQDVYIRVLKSYQKFKGNSSERTWLFSIARHVTFDYFRSLKRKRQRIKEFFNWGAEGEMIKANEPLPEEVTILDEQMKLLYRLLDQCNWDQKHVIILRYLQDFNIKETADILGWSISKVKTTQHRALKVLKALMEDAREKEDVDHENKSF</sequence>
<dbReference type="GO" id="GO:0006950">
    <property type="term" value="P:response to stress"/>
    <property type="evidence" value="ECO:0007669"/>
    <property type="project" value="UniProtKB-ARBA"/>
</dbReference>
<keyword evidence="3 6" id="KW-0731">Sigma factor</keyword>
<organism evidence="9 10">
    <name type="scientific">Gracilibacillus dipsosauri</name>
    <dbReference type="NCBI Taxonomy" id="178340"/>
    <lineage>
        <taxon>Bacteria</taxon>
        <taxon>Bacillati</taxon>
        <taxon>Bacillota</taxon>
        <taxon>Bacilli</taxon>
        <taxon>Bacillales</taxon>
        <taxon>Bacillaceae</taxon>
        <taxon>Gracilibacillus</taxon>
    </lineage>
</organism>
<dbReference type="SUPFAM" id="SSF88946">
    <property type="entry name" value="Sigma2 domain of RNA polymerase sigma factors"/>
    <property type="match status" value="1"/>
</dbReference>
<dbReference type="Proteomes" id="UP000245624">
    <property type="component" value="Unassembled WGS sequence"/>
</dbReference>
<gene>
    <name evidence="9" type="ORF">DLJ74_09275</name>
</gene>
<dbReference type="InterPro" id="IPR000838">
    <property type="entry name" value="RNA_pol_sigma70_ECF_CS"/>
</dbReference>
<dbReference type="InterPro" id="IPR013249">
    <property type="entry name" value="RNA_pol_sigma70_r4_t2"/>
</dbReference>
<dbReference type="PROSITE" id="PS01063">
    <property type="entry name" value="SIGMA70_ECF"/>
    <property type="match status" value="1"/>
</dbReference>
<dbReference type="InterPro" id="IPR039425">
    <property type="entry name" value="RNA_pol_sigma-70-like"/>
</dbReference>
<dbReference type="CDD" id="cd06171">
    <property type="entry name" value="Sigma70_r4"/>
    <property type="match status" value="1"/>
</dbReference>
<name>A0A317KZ34_9BACI</name>
<evidence type="ECO:0000313" key="10">
    <source>
        <dbReference type="Proteomes" id="UP000245624"/>
    </source>
</evidence>
<dbReference type="EMBL" id="QGTD01000008">
    <property type="protein sequence ID" value="PWU68613.1"/>
    <property type="molecule type" value="Genomic_DNA"/>
</dbReference>
<evidence type="ECO:0000259" key="8">
    <source>
        <dbReference type="Pfam" id="PF08281"/>
    </source>
</evidence>
<evidence type="ECO:0000256" key="3">
    <source>
        <dbReference type="ARBA" id="ARBA00023082"/>
    </source>
</evidence>
<dbReference type="InterPro" id="IPR013325">
    <property type="entry name" value="RNA_pol_sigma_r2"/>
</dbReference>
<dbReference type="InterPro" id="IPR007627">
    <property type="entry name" value="RNA_pol_sigma70_r2"/>
</dbReference>
<dbReference type="GO" id="GO:0003677">
    <property type="term" value="F:DNA binding"/>
    <property type="evidence" value="ECO:0007669"/>
    <property type="project" value="UniProtKB-KW"/>
</dbReference>
<keyword evidence="2 6" id="KW-0805">Transcription regulation</keyword>
<dbReference type="Pfam" id="PF08281">
    <property type="entry name" value="Sigma70_r4_2"/>
    <property type="match status" value="1"/>
</dbReference>
<protein>
    <recommendedName>
        <fullName evidence="6">RNA polymerase sigma factor</fullName>
    </recommendedName>
</protein>
<feature type="domain" description="RNA polymerase sigma factor 70 region 4 type 2" evidence="8">
    <location>
        <begin position="112"/>
        <end position="161"/>
    </location>
</feature>